<proteinExistence type="predicted"/>
<feature type="domain" description="4Fe-4S ferredoxin-type" evidence="9">
    <location>
        <begin position="306"/>
        <end position="336"/>
    </location>
</feature>
<dbReference type="EMBL" id="FQWH01000012">
    <property type="protein sequence ID" value="SHH55445.1"/>
    <property type="molecule type" value="Genomic_DNA"/>
</dbReference>
<dbReference type="Proteomes" id="UP000184112">
    <property type="component" value="Unassembled WGS sequence"/>
</dbReference>
<organism evidence="10 11">
    <name type="scientific">Flavobacterium johnsoniae</name>
    <name type="common">Cytophaga johnsonae</name>
    <dbReference type="NCBI Taxonomy" id="986"/>
    <lineage>
        <taxon>Bacteria</taxon>
        <taxon>Pseudomonadati</taxon>
        <taxon>Bacteroidota</taxon>
        <taxon>Flavobacteriia</taxon>
        <taxon>Flavobacteriales</taxon>
        <taxon>Flavobacteriaceae</taxon>
        <taxon>Flavobacterium</taxon>
    </lineage>
</organism>
<dbReference type="Gene3D" id="3.40.50.10420">
    <property type="entry name" value="NagB/RpiA/CoA transferase-like"/>
    <property type="match status" value="1"/>
</dbReference>
<protein>
    <submittedName>
        <fullName evidence="10">L-lactate dehydrogenase complex protein LldF</fullName>
    </submittedName>
</protein>
<dbReference type="AlphaFoldDB" id="A0A1M5TX92"/>
<dbReference type="PROSITE" id="PS00198">
    <property type="entry name" value="4FE4S_FER_1"/>
    <property type="match status" value="1"/>
</dbReference>
<evidence type="ECO:0000256" key="4">
    <source>
        <dbReference type="ARBA" id="ARBA00022737"/>
    </source>
</evidence>
<dbReference type="Pfam" id="PF02589">
    <property type="entry name" value="LUD_dom"/>
    <property type="match status" value="1"/>
</dbReference>
<evidence type="ECO:0000259" key="9">
    <source>
        <dbReference type="PROSITE" id="PS51379"/>
    </source>
</evidence>
<evidence type="ECO:0000256" key="2">
    <source>
        <dbReference type="ARBA" id="ARBA00022485"/>
    </source>
</evidence>
<keyword evidence="1" id="KW-0813">Transport</keyword>
<dbReference type="InterPro" id="IPR037171">
    <property type="entry name" value="NagB/RpiA_transferase-like"/>
</dbReference>
<keyword evidence="3" id="KW-0479">Metal-binding</keyword>
<evidence type="ECO:0000256" key="1">
    <source>
        <dbReference type="ARBA" id="ARBA00022448"/>
    </source>
</evidence>
<dbReference type="SUPFAM" id="SSF100950">
    <property type="entry name" value="NagB/RpiA/CoA transferase-like"/>
    <property type="match status" value="1"/>
</dbReference>
<dbReference type="PROSITE" id="PS51379">
    <property type="entry name" value="4FE4S_FER_2"/>
    <property type="match status" value="1"/>
</dbReference>
<dbReference type="InterPro" id="IPR003741">
    <property type="entry name" value="LUD_dom"/>
</dbReference>
<dbReference type="PANTHER" id="PTHR47153:SF2">
    <property type="entry name" value="LACTATE UTILIZATION PROTEIN B"/>
    <property type="match status" value="1"/>
</dbReference>
<dbReference type="PANTHER" id="PTHR47153">
    <property type="entry name" value="LACTATE UTILIZATION PROTEIN B"/>
    <property type="match status" value="1"/>
</dbReference>
<dbReference type="InterPro" id="IPR024569">
    <property type="entry name" value="LutB_C"/>
</dbReference>
<keyword evidence="7" id="KW-0411">Iron-sulfur</keyword>
<keyword evidence="2" id="KW-0004">4Fe-4S</keyword>
<reference evidence="10 11" key="1">
    <citation type="submission" date="2016-11" db="EMBL/GenBank/DDBJ databases">
        <authorList>
            <person name="Jaros S."/>
            <person name="Januszkiewicz K."/>
            <person name="Wedrychowicz H."/>
        </authorList>
    </citation>
    <scope>NUCLEOTIDE SEQUENCE [LARGE SCALE GENOMIC DNA]</scope>
    <source>
        <strain evidence="10 11">DSM 6792</strain>
    </source>
</reference>
<keyword evidence="5" id="KW-0249">Electron transport</keyword>
<dbReference type="GO" id="GO:0051539">
    <property type="term" value="F:4 iron, 4 sulfur cluster binding"/>
    <property type="evidence" value="ECO:0007669"/>
    <property type="project" value="UniProtKB-KW"/>
</dbReference>
<keyword evidence="4" id="KW-0677">Repeat</keyword>
<dbReference type="Pfam" id="PF11870">
    <property type="entry name" value="LutB_C"/>
    <property type="match status" value="1"/>
</dbReference>
<accession>A0A1M5TX92</accession>
<dbReference type="Pfam" id="PF13183">
    <property type="entry name" value="Fer4_8"/>
    <property type="match status" value="1"/>
</dbReference>
<dbReference type="Gene3D" id="1.10.1060.10">
    <property type="entry name" value="Alpha-helical ferredoxin"/>
    <property type="match status" value="1"/>
</dbReference>
<evidence type="ECO:0000256" key="7">
    <source>
        <dbReference type="ARBA" id="ARBA00023014"/>
    </source>
</evidence>
<dbReference type="GO" id="GO:0046872">
    <property type="term" value="F:metal ion binding"/>
    <property type="evidence" value="ECO:0007669"/>
    <property type="project" value="UniProtKB-KW"/>
</dbReference>
<evidence type="ECO:0000256" key="3">
    <source>
        <dbReference type="ARBA" id="ARBA00022723"/>
    </source>
</evidence>
<dbReference type="GO" id="GO:0006089">
    <property type="term" value="P:lactate metabolic process"/>
    <property type="evidence" value="ECO:0007669"/>
    <property type="project" value="InterPro"/>
</dbReference>
<gene>
    <name evidence="10" type="ORF">SAMN05444388_11281</name>
</gene>
<dbReference type="InterPro" id="IPR004452">
    <property type="entry name" value="LutB/LldF"/>
</dbReference>
<dbReference type="InterPro" id="IPR017896">
    <property type="entry name" value="4Fe4S_Fe-S-bd"/>
</dbReference>
<evidence type="ECO:0000313" key="11">
    <source>
        <dbReference type="Proteomes" id="UP000184112"/>
    </source>
</evidence>
<name>A0A1M5TX92_FLAJO</name>
<dbReference type="SUPFAM" id="SSF46548">
    <property type="entry name" value="alpha-helical ferredoxin"/>
    <property type="match status" value="1"/>
</dbReference>
<evidence type="ECO:0000256" key="8">
    <source>
        <dbReference type="SAM" id="MobiDB-lite"/>
    </source>
</evidence>
<dbReference type="InterPro" id="IPR009051">
    <property type="entry name" value="Helical_ferredxn"/>
</dbReference>
<evidence type="ECO:0000256" key="6">
    <source>
        <dbReference type="ARBA" id="ARBA00023004"/>
    </source>
</evidence>
<evidence type="ECO:0000313" key="10">
    <source>
        <dbReference type="EMBL" id="SHH55445.1"/>
    </source>
</evidence>
<dbReference type="InterPro" id="IPR024185">
    <property type="entry name" value="FTHF_cligase-like_sf"/>
</dbReference>
<dbReference type="InterPro" id="IPR017900">
    <property type="entry name" value="4Fe4S_Fe_S_CS"/>
</dbReference>
<sequence>MVKTFNLQKMSSEKVIPHSEAATKFNKDVERVNWHDETLWFVRAKRDKAAHNIDDWELLRETASRIKANVLSNIHDYLVEFEANAQRNGIIVHWAADAKEHNEIVHSIMEKHDVKQMVKSKSMLTEECHLNDYLAEKGIEVIDSDLGEYIVQLRKEPPSHIVLPAIHLKKEDVSETFHEHLGTEKGNFNPQYLTESARHSLRNTFLTRKVALTGVNFAVAETGEFVVCTNEGNADMGAHLADVHIACMGFEKLIPQRKHLGVFLRLLARSATGQPITTFSSHFKKPRDGKELHIVIVDNGRSKQLGREDFRNSLKCIRCGACMNTCPVYRRSGGHSYHNAVAGPIGSILAPNLDMSKNADLPFASTLCGSCTNVCPVKIDIHDQLYKWRQVLVKDGYTPKAKTIAMKTMATVLANPTIFNIAGKSGKFVMKNVPAMVNNKMNKWYDQREMPDVPQESFREWYKKNSRESKTKDNEQ</sequence>
<feature type="region of interest" description="Disordered" evidence="8">
    <location>
        <begin position="451"/>
        <end position="476"/>
    </location>
</feature>
<keyword evidence="6" id="KW-0408">Iron</keyword>
<evidence type="ECO:0000256" key="5">
    <source>
        <dbReference type="ARBA" id="ARBA00022982"/>
    </source>
</evidence>